<evidence type="ECO:0000256" key="1">
    <source>
        <dbReference type="ARBA" id="ARBA00022729"/>
    </source>
</evidence>
<dbReference type="PANTHER" id="PTHR31836">
    <property type="match status" value="1"/>
</dbReference>
<accession>A0A409VAW0</accession>
<evidence type="ECO:0000313" key="3">
    <source>
        <dbReference type="EMBL" id="PPQ64042.1"/>
    </source>
</evidence>
<dbReference type="EMBL" id="NHTK01006099">
    <property type="protein sequence ID" value="PPQ64042.1"/>
    <property type="molecule type" value="Genomic_DNA"/>
</dbReference>
<dbReference type="AlphaFoldDB" id="A0A409VAW0"/>
<dbReference type="Gene3D" id="2.40.40.10">
    <property type="entry name" value="RlpA-like domain"/>
    <property type="match status" value="1"/>
</dbReference>
<feature type="chain" id="PRO_5019413691" description="RlpA-like protein double-psi beta-barrel domain-containing protein" evidence="2">
    <location>
        <begin position="20"/>
        <end position="125"/>
    </location>
</feature>
<dbReference type="SUPFAM" id="SSF50685">
    <property type="entry name" value="Barwin-like endoglucanases"/>
    <property type="match status" value="1"/>
</dbReference>
<keyword evidence="1 2" id="KW-0732">Signal</keyword>
<dbReference type="InterPro" id="IPR051477">
    <property type="entry name" value="Expansin_CellWall"/>
</dbReference>
<protein>
    <recommendedName>
        <fullName evidence="5">RlpA-like protein double-psi beta-barrel domain-containing protein</fullName>
    </recommendedName>
</protein>
<dbReference type="InParanoid" id="A0A409VAW0"/>
<evidence type="ECO:0008006" key="5">
    <source>
        <dbReference type="Google" id="ProtNLM"/>
    </source>
</evidence>
<comment type="caution">
    <text evidence="3">The sequence shown here is derived from an EMBL/GenBank/DDBJ whole genome shotgun (WGS) entry which is preliminary data.</text>
</comment>
<dbReference type="OrthoDB" id="623670at2759"/>
<organism evidence="3 4">
    <name type="scientific">Panaeolus cyanescens</name>
    <dbReference type="NCBI Taxonomy" id="181874"/>
    <lineage>
        <taxon>Eukaryota</taxon>
        <taxon>Fungi</taxon>
        <taxon>Dikarya</taxon>
        <taxon>Basidiomycota</taxon>
        <taxon>Agaricomycotina</taxon>
        <taxon>Agaricomycetes</taxon>
        <taxon>Agaricomycetidae</taxon>
        <taxon>Agaricales</taxon>
        <taxon>Agaricineae</taxon>
        <taxon>Galeropsidaceae</taxon>
        <taxon>Panaeolus</taxon>
    </lineage>
</organism>
<keyword evidence="4" id="KW-1185">Reference proteome</keyword>
<feature type="signal peptide" evidence="2">
    <location>
        <begin position="1"/>
        <end position="19"/>
    </location>
</feature>
<name>A0A409VAW0_9AGAR</name>
<proteinExistence type="predicted"/>
<dbReference type="InterPro" id="IPR036908">
    <property type="entry name" value="RlpA-like_sf"/>
</dbReference>
<dbReference type="PANTHER" id="PTHR31836:SF28">
    <property type="entry name" value="SRCR DOMAIN-CONTAINING PROTEIN-RELATED"/>
    <property type="match status" value="1"/>
</dbReference>
<evidence type="ECO:0000256" key="2">
    <source>
        <dbReference type="SAM" id="SignalP"/>
    </source>
</evidence>
<dbReference type="Proteomes" id="UP000284842">
    <property type="component" value="Unassembled WGS sequence"/>
</dbReference>
<evidence type="ECO:0000313" key="4">
    <source>
        <dbReference type="Proteomes" id="UP000284842"/>
    </source>
</evidence>
<sequence length="125" mass="12841">MRFSLLTVALAMVSGIAIGAPNPDASTLEKRFDNARMTFFTPGLGACGVVNTDADHVVALNGAQWDGGAHCNQNVVINANGVTTTATIVDLCPGCPFGGLDLSTGLFSMFASTDLGVISGTWNFA</sequence>
<reference evidence="3 4" key="1">
    <citation type="journal article" date="2018" name="Evol. Lett.">
        <title>Horizontal gene cluster transfer increased hallucinogenic mushroom diversity.</title>
        <authorList>
            <person name="Reynolds H.T."/>
            <person name="Vijayakumar V."/>
            <person name="Gluck-Thaler E."/>
            <person name="Korotkin H.B."/>
            <person name="Matheny P.B."/>
            <person name="Slot J.C."/>
        </authorList>
    </citation>
    <scope>NUCLEOTIDE SEQUENCE [LARGE SCALE GENOMIC DNA]</scope>
    <source>
        <strain evidence="3 4">2629</strain>
    </source>
</reference>
<dbReference type="STRING" id="181874.A0A409VAW0"/>
<gene>
    <name evidence="3" type="ORF">CVT24_008855</name>
</gene>
<dbReference type="CDD" id="cd22191">
    <property type="entry name" value="DPBB_RlpA_EXP_N-like"/>
    <property type="match status" value="1"/>
</dbReference>